<evidence type="ECO:0000313" key="2">
    <source>
        <dbReference type="EMBL" id="RQH05079.1"/>
    </source>
</evidence>
<dbReference type="Proteomes" id="UP000272778">
    <property type="component" value="Unassembled WGS sequence"/>
</dbReference>
<dbReference type="OrthoDB" id="7530149at2"/>
<dbReference type="InterPro" id="IPR021312">
    <property type="entry name" value="DUF2889"/>
</dbReference>
<organism evidence="2 3">
    <name type="scientific">Paraburkholderia dinghuensis</name>
    <dbReference type="NCBI Taxonomy" id="2305225"/>
    <lineage>
        <taxon>Bacteria</taxon>
        <taxon>Pseudomonadati</taxon>
        <taxon>Pseudomonadota</taxon>
        <taxon>Betaproteobacteria</taxon>
        <taxon>Burkholderiales</taxon>
        <taxon>Burkholderiaceae</taxon>
        <taxon>Paraburkholderia</taxon>
    </lineage>
</organism>
<comment type="caution">
    <text evidence="2">The sequence shown here is derived from an EMBL/GenBank/DDBJ whole genome shotgun (WGS) entry which is preliminary data.</text>
</comment>
<accession>A0A3N6MN19</accession>
<dbReference type="Pfam" id="PF11136">
    <property type="entry name" value="DUF2889"/>
    <property type="match status" value="1"/>
</dbReference>
<gene>
    <name evidence="2" type="ORF">D1Y85_16920</name>
</gene>
<keyword evidence="3" id="KW-1185">Reference proteome</keyword>
<sequence length="338" mass="36618">MPISLPPAPRTSGGFAPPRRPGSVRRTSTIDASWPGDDRQSMSFDARARDLLTPADTGIARVLAWDRVQATLSADRTIQTIASQPERPGLQQLIGARGGGNLRTAIDDALPEEHAAGSALYLLIDDFAGVSLVAPWAWQHWSTTGKTTAEVPLILDPAKRARRIARMEGVCIGFRPGSTALQDNSGAQQNSADVVPLPNPADPLGWHELPAFKGMSMRRSRRIDVWCDGDQLRIDAMFQDSASTPSGTRKAVHEYSLDVVADLPSLTLTRVHATPRILPFPECPSAVQNTDRLLGVPLRDLRSAVLEHLPKTLGCTHLNDALRALAEVPMMFDALNQA</sequence>
<dbReference type="EMBL" id="RQIS01000011">
    <property type="protein sequence ID" value="RQH05079.1"/>
    <property type="molecule type" value="Genomic_DNA"/>
</dbReference>
<proteinExistence type="predicted"/>
<protein>
    <submittedName>
        <fullName evidence="2">DUF2889 domain-containing protein</fullName>
    </submittedName>
</protein>
<reference evidence="2 3" key="1">
    <citation type="submission" date="2018-11" db="EMBL/GenBank/DDBJ databases">
        <title>Paraburkholderia sp. DHOA04, isolated from soil.</title>
        <authorList>
            <person name="Gao Z.-H."/>
            <person name="Qiu L.-H."/>
            <person name="Fu J.-C."/>
        </authorList>
    </citation>
    <scope>NUCLEOTIDE SEQUENCE [LARGE SCALE GENOMIC DNA]</scope>
    <source>
        <strain evidence="2 3">DHOA04</strain>
    </source>
</reference>
<feature type="region of interest" description="Disordered" evidence="1">
    <location>
        <begin position="1"/>
        <end position="41"/>
    </location>
</feature>
<name>A0A3N6MN19_9BURK</name>
<dbReference type="AlphaFoldDB" id="A0A3N6MN19"/>
<evidence type="ECO:0000256" key="1">
    <source>
        <dbReference type="SAM" id="MobiDB-lite"/>
    </source>
</evidence>
<evidence type="ECO:0000313" key="3">
    <source>
        <dbReference type="Proteomes" id="UP000272778"/>
    </source>
</evidence>